<dbReference type="AlphaFoldDB" id="A0A2Z7AR70"/>
<keyword evidence="3" id="KW-1185">Reference proteome</keyword>
<evidence type="ECO:0000313" key="3">
    <source>
        <dbReference type="Proteomes" id="UP000250235"/>
    </source>
</evidence>
<feature type="region of interest" description="Disordered" evidence="1">
    <location>
        <begin position="1"/>
        <end position="34"/>
    </location>
</feature>
<dbReference type="EMBL" id="KV013342">
    <property type="protein sequence ID" value="KZV23908.1"/>
    <property type="molecule type" value="Genomic_DNA"/>
</dbReference>
<evidence type="ECO:0000313" key="2">
    <source>
        <dbReference type="EMBL" id="KZV23908.1"/>
    </source>
</evidence>
<protein>
    <submittedName>
        <fullName evidence="2">Uncharacterized protein</fullName>
    </submittedName>
</protein>
<reference evidence="2 3" key="1">
    <citation type="journal article" date="2015" name="Proc. Natl. Acad. Sci. U.S.A.">
        <title>The resurrection genome of Boea hygrometrica: A blueprint for survival of dehydration.</title>
        <authorList>
            <person name="Xiao L."/>
            <person name="Yang G."/>
            <person name="Zhang L."/>
            <person name="Yang X."/>
            <person name="Zhao S."/>
            <person name="Ji Z."/>
            <person name="Zhou Q."/>
            <person name="Hu M."/>
            <person name="Wang Y."/>
            <person name="Chen M."/>
            <person name="Xu Y."/>
            <person name="Jin H."/>
            <person name="Xiao X."/>
            <person name="Hu G."/>
            <person name="Bao F."/>
            <person name="Hu Y."/>
            <person name="Wan P."/>
            <person name="Li L."/>
            <person name="Deng X."/>
            <person name="Kuang T."/>
            <person name="Xiang C."/>
            <person name="Zhu J.K."/>
            <person name="Oliver M.J."/>
            <person name="He Y."/>
        </authorList>
    </citation>
    <scope>NUCLEOTIDE SEQUENCE [LARGE SCALE GENOMIC DNA]</scope>
    <source>
        <strain evidence="3">cv. XS01</strain>
    </source>
</reference>
<name>A0A2Z7AR70_9LAMI</name>
<sequence length="180" mass="20117">MPPRRIGRASRQVVGGSRALVSAKGEDFPQPSAPVRRRDSQYSVILSFASAINRAVDFVESLAIRQLRVQQSAGQRIDYVLSGNSSSQPFVAPPSLGLQRFRRRGRQFKRYSSSSSRQPCPPFQSQRSRVQFLDASKFRELSLSREPRILHTRVDAQADVMSGGVLLVVVLSLITLREFS</sequence>
<evidence type="ECO:0000256" key="1">
    <source>
        <dbReference type="SAM" id="MobiDB-lite"/>
    </source>
</evidence>
<accession>A0A2Z7AR70</accession>
<gene>
    <name evidence="2" type="ORF">F511_19311</name>
</gene>
<proteinExistence type="predicted"/>
<dbReference type="Proteomes" id="UP000250235">
    <property type="component" value="Unassembled WGS sequence"/>
</dbReference>
<organism evidence="2 3">
    <name type="scientific">Dorcoceras hygrometricum</name>
    <dbReference type="NCBI Taxonomy" id="472368"/>
    <lineage>
        <taxon>Eukaryota</taxon>
        <taxon>Viridiplantae</taxon>
        <taxon>Streptophyta</taxon>
        <taxon>Embryophyta</taxon>
        <taxon>Tracheophyta</taxon>
        <taxon>Spermatophyta</taxon>
        <taxon>Magnoliopsida</taxon>
        <taxon>eudicotyledons</taxon>
        <taxon>Gunneridae</taxon>
        <taxon>Pentapetalae</taxon>
        <taxon>asterids</taxon>
        <taxon>lamiids</taxon>
        <taxon>Lamiales</taxon>
        <taxon>Gesneriaceae</taxon>
        <taxon>Didymocarpoideae</taxon>
        <taxon>Trichosporeae</taxon>
        <taxon>Loxocarpinae</taxon>
        <taxon>Dorcoceras</taxon>
    </lineage>
</organism>